<dbReference type="Proteomes" id="UP000203507">
    <property type="component" value="Segment"/>
</dbReference>
<sequence length="1229" mass="138608">MNLPSLNPDSFLFDEVRFGQPSVIFFLSLSRGETQGKTGTLPIFRNIPEHKQQLLEILLFLTHALNGRVLTIYLEPDVLTDQHVKCQPFIRNALCDGLVMLFVFPTSEEAEGGFPAESPNDLQTALNEVLTSNDKDIRSKICSYVKKIICLKMGLVGFYGLWYKIADDCFLTDMFKHVNFITASPLPTVELTLIKHYGGLVGATSTRQGKDAVSEFLSKGLSVKELHNLTSKYFYESTEDIAECVSGYDGSDASNNFIMASLWHFQITNIVNCPIFSLVSNNHPHAPAVQLLTALARQPPLGVPSIPFGDRHIAFEYQLGDLIQINKPCLYKDLVLHHYPPMQNIESASIRVWASELLVRNKTAYETQNLSGDDKNKHNFRLIFPHLSNINELLRADKSLAPNSPATYTLIFTLLLDASGIKTENPTVDRFYGRMRKQFELNDFCAVKALALSSLCVSLKGHYAALIRRLFVESFAMTRLKATVVMFHYIISNTALRWRISRQTIINCSQPGHAKSFSTEILKELFGELDLVHNIGSFSARSFQYQREPQLMYTQVLDDVAMGSDMLKLAKNENSTIPGLVKNILDKSIVISETTQRTEFNKESAFFCQTNVAVQNVGLIWNCNSFSVFSDAMLDRAIVFVSDVSVENKTPAIKVDYFTNTDRTMGTECESRGLKEMTTRCTFRTHLFCTLVNLVRQETFTTRPQHDIVIAAAQYLFFKKYASYASADKKQSSKTRTFTGILDMATDRASFLATAFVFDLWVPPWTKDGDREQAISQMGWPELMAECAAVYHLLLPGCIVEVMPTLLGKEISAPLKLVTGLIKQAVEMGVLIGNRNSVSFEVNDRYSSIETSLVNERSKQLINELSHIQIPRTVYGINEKPWEKLLMESKILASQGTNKTYTHTLTFAVEPFLSVLLATFPQALENILQLIAKSAIETDQIKELACVVSLPPLNALDRAILKLLTMCPRLGVNFEPTSNRVQCGRYSGIRLCAYRLDQTIDLGTDASSPKEEYVYGAPKRFFDGCNRPDVSLLTKPVATYTVLTKDTNAVHIYAKEFSSDQFLLSLDEEIQCHKLNENERPFMPHVQLPKNQTVNSLAMLNLTTNSVDITKPNLVVLKRDYEYILAAREYLAFTKGLENPSDELLILTARKLKDRYRFDKRENAGNCTIHFDYQHVVKSIHISAFTKRKTPCINNKRKRAQYQPLTPPPVATSESEAQLQKLFNSTLFQ</sequence>
<proteinExistence type="predicted"/>
<dbReference type="GeneID" id="32878221"/>
<dbReference type="KEGG" id="vg:32878221"/>
<dbReference type="RefSeq" id="YP_009362396.1">
    <property type="nucleotide sequence ID" value="NC_034618.1"/>
</dbReference>
<protein>
    <submittedName>
        <fullName evidence="1">Uncharacterized protein</fullName>
    </submittedName>
</protein>
<name>A0A1X9T5B2_9VIRU</name>
<reference evidence="1" key="1">
    <citation type="journal article" date="2017" name="Vet. Pathol.">
        <title>Ranid Herpesvirus 3 and Proliferative Dermatitis in Free-Ranging Wild Common Frogs (Rana Temporaria).</title>
        <authorList>
            <person name="Origgi F.C."/>
            <person name="Schmidt B.R."/>
            <person name="Lohmann P."/>
            <person name="Otten P."/>
            <person name="Akdesir E."/>
            <person name="Gaschen V."/>
            <person name="Aguilar-Bultet L."/>
            <person name="Wahli T."/>
            <person name="Sattler U."/>
            <person name="Stoffel M.H."/>
        </authorList>
    </citation>
    <scope>NUCLEOTIDE SEQUENCE [LARGE SCALE GENOMIC DNA]</scope>
    <source>
        <strain evidence="1">FO1_2015</strain>
    </source>
</reference>
<accession>A0A1X9T5B2</accession>
<keyword evidence="2" id="KW-1185">Reference proteome</keyword>
<evidence type="ECO:0000313" key="1">
    <source>
        <dbReference type="EMBL" id="ARR28887.1"/>
    </source>
</evidence>
<evidence type="ECO:0000313" key="2">
    <source>
        <dbReference type="Proteomes" id="UP000203507"/>
    </source>
</evidence>
<organism evidence="1">
    <name type="scientific">Ranid herpesvirus 3</name>
    <dbReference type="NCBI Taxonomy" id="1987509"/>
    <lineage>
        <taxon>Viruses</taxon>
        <taxon>Duplodnaviria</taxon>
        <taxon>Heunggongvirae</taxon>
        <taxon>Peploviricota</taxon>
        <taxon>Herviviricetes</taxon>
        <taxon>Herpesvirales</taxon>
        <taxon>Alloherpesviridae</taxon>
        <taxon>Batravirus</taxon>
        <taxon>Batravirus ranidallo3</taxon>
    </lineage>
</organism>
<dbReference type="EMBL" id="KX832224">
    <property type="protein sequence ID" value="ARR28887.1"/>
    <property type="molecule type" value="Genomic_DNA"/>
</dbReference>